<dbReference type="EC" id="2.3.-.-" evidence="3"/>
<evidence type="ECO:0000313" key="3">
    <source>
        <dbReference type="EMBL" id="MFC3442111.1"/>
    </source>
</evidence>
<comment type="caution">
    <text evidence="3">The sequence shown here is derived from an EMBL/GenBank/DDBJ whole genome shotgun (WGS) entry which is preliminary data.</text>
</comment>
<protein>
    <submittedName>
        <fullName evidence="3">GNAT family N-acetyltransferase</fullName>
        <ecNumber evidence="3">2.3.-.-</ecNumber>
    </submittedName>
</protein>
<keyword evidence="4" id="KW-1185">Reference proteome</keyword>
<dbReference type="PANTHER" id="PTHR13947">
    <property type="entry name" value="GNAT FAMILY N-ACETYLTRANSFERASE"/>
    <property type="match status" value="1"/>
</dbReference>
<dbReference type="Proteomes" id="UP001595681">
    <property type="component" value="Unassembled WGS sequence"/>
</dbReference>
<evidence type="ECO:0000259" key="2">
    <source>
        <dbReference type="PROSITE" id="PS51186"/>
    </source>
</evidence>
<dbReference type="Pfam" id="PF00583">
    <property type="entry name" value="Acetyltransf_1"/>
    <property type="match status" value="1"/>
</dbReference>
<feature type="domain" description="N-acetyltransferase" evidence="2">
    <location>
        <begin position="8"/>
        <end position="156"/>
    </location>
</feature>
<organism evidence="3 4">
    <name type="scientific">Sphingobium rhizovicinum</name>
    <dbReference type="NCBI Taxonomy" id="432308"/>
    <lineage>
        <taxon>Bacteria</taxon>
        <taxon>Pseudomonadati</taxon>
        <taxon>Pseudomonadota</taxon>
        <taxon>Alphaproteobacteria</taxon>
        <taxon>Sphingomonadales</taxon>
        <taxon>Sphingomonadaceae</taxon>
        <taxon>Sphingobium</taxon>
    </lineage>
</organism>
<dbReference type="InterPro" id="IPR016181">
    <property type="entry name" value="Acyl_CoA_acyltransferase"/>
</dbReference>
<gene>
    <name evidence="3" type="ORF">ACFOKF_13115</name>
</gene>
<sequence>MAAPIIAPFVPADQPGLLDLILSIQRDEYGIAITAADQPDLSDIGGFYLTGTGGFWVARSDDRVVGTIALKDIGDRRAALRKMFVATDHRGRAAGVAQALLDILLAAARTRGLTELYLGTTDRFVAAHRFYEKNGFVVISADALPPAFPRMAVDTRFYRLTVA</sequence>
<keyword evidence="1 3" id="KW-0808">Transferase</keyword>
<evidence type="ECO:0000256" key="1">
    <source>
        <dbReference type="ARBA" id="ARBA00022679"/>
    </source>
</evidence>
<dbReference type="EMBL" id="JBHRVU010000004">
    <property type="protein sequence ID" value="MFC3442111.1"/>
    <property type="molecule type" value="Genomic_DNA"/>
</dbReference>
<name>A0ABV7NGG6_9SPHN</name>
<dbReference type="CDD" id="cd04301">
    <property type="entry name" value="NAT_SF"/>
    <property type="match status" value="1"/>
</dbReference>
<keyword evidence="3" id="KW-0012">Acyltransferase</keyword>
<dbReference type="Gene3D" id="3.40.630.30">
    <property type="match status" value="1"/>
</dbReference>
<dbReference type="InterPro" id="IPR050769">
    <property type="entry name" value="NAT_camello-type"/>
</dbReference>
<accession>A0ABV7NGG6</accession>
<reference evidence="4" key="1">
    <citation type="journal article" date="2019" name="Int. J. Syst. Evol. Microbiol.">
        <title>The Global Catalogue of Microorganisms (GCM) 10K type strain sequencing project: providing services to taxonomists for standard genome sequencing and annotation.</title>
        <authorList>
            <consortium name="The Broad Institute Genomics Platform"/>
            <consortium name="The Broad Institute Genome Sequencing Center for Infectious Disease"/>
            <person name="Wu L."/>
            <person name="Ma J."/>
        </authorList>
    </citation>
    <scope>NUCLEOTIDE SEQUENCE [LARGE SCALE GENOMIC DNA]</scope>
    <source>
        <strain evidence="4">CCM 7491</strain>
    </source>
</reference>
<evidence type="ECO:0000313" key="4">
    <source>
        <dbReference type="Proteomes" id="UP001595681"/>
    </source>
</evidence>
<dbReference type="GO" id="GO:0016746">
    <property type="term" value="F:acyltransferase activity"/>
    <property type="evidence" value="ECO:0007669"/>
    <property type="project" value="UniProtKB-KW"/>
</dbReference>
<dbReference type="InterPro" id="IPR000182">
    <property type="entry name" value="GNAT_dom"/>
</dbReference>
<dbReference type="PROSITE" id="PS51186">
    <property type="entry name" value="GNAT"/>
    <property type="match status" value="1"/>
</dbReference>
<dbReference type="RefSeq" id="WP_380796136.1">
    <property type="nucleotide sequence ID" value="NZ_JBHRVU010000004.1"/>
</dbReference>
<proteinExistence type="predicted"/>
<dbReference type="PANTHER" id="PTHR13947:SF37">
    <property type="entry name" value="LD18367P"/>
    <property type="match status" value="1"/>
</dbReference>
<dbReference type="SUPFAM" id="SSF55729">
    <property type="entry name" value="Acyl-CoA N-acyltransferases (Nat)"/>
    <property type="match status" value="1"/>
</dbReference>